<feature type="compositionally biased region" description="Polar residues" evidence="1">
    <location>
        <begin position="27"/>
        <end position="46"/>
    </location>
</feature>
<dbReference type="AlphaFoldDB" id="A0A3N4LU22"/>
<feature type="region of interest" description="Disordered" evidence="1">
    <location>
        <begin position="22"/>
        <end position="46"/>
    </location>
</feature>
<dbReference type="EMBL" id="ML121534">
    <property type="protein sequence ID" value="RPB26413.1"/>
    <property type="molecule type" value="Genomic_DNA"/>
</dbReference>
<gene>
    <name evidence="2" type="ORF">L211DRAFT_847063</name>
</gene>
<dbReference type="InParanoid" id="A0A3N4LU22"/>
<evidence type="ECO:0000313" key="2">
    <source>
        <dbReference type="EMBL" id="RPB26413.1"/>
    </source>
</evidence>
<dbReference type="Proteomes" id="UP000267821">
    <property type="component" value="Unassembled WGS sequence"/>
</dbReference>
<keyword evidence="3" id="KW-1185">Reference proteome</keyword>
<proteinExistence type="predicted"/>
<evidence type="ECO:0000256" key="1">
    <source>
        <dbReference type="SAM" id="MobiDB-lite"/>
    </source>
</evidence>
<reference evidence="2 3" key="1">
    <citation type="journal article" date="2018" name="Nat. Ecol. Evol.">
        <title>Pezizomycetes genomes reveal the molecular basis of ectomycorrhizal truffle lifestyle.</title>
        <authorList>
            <person name="Murat C."/>
            <person name="Payen T."/>
            <person name="Noel B."/>
            <person name="Kuo A."/>
            <person name="Morin E."/>
            <person name="Chen J."/>
            <person name="Kohler A."/>
            <person name="Krizsan K."/>
            <person name="Balestrini R."/>
            <person name="Da Silva C."/>
            <person name="Montanini B."/>
            <person name="Hainaut M."/>
            <person name="Levati E."/>
            <person name="Barry K.W."/>
            <person name="Belfiori B."/>
            <person name="Cichocki N."/>
            <person name="Clum A."/>
            <person name="Dockter R.B."/>
            <person name="Fauchery L."/>
            <person name="Guy J."/>
            <person name="Iotti M."/>
            <person name="Le Tacon F."/>
            <person name="Lindquist E.A."/>
            <person name="Lipzen A."/>
            <person name="Malagnac F."/>
            <person name="Mello A."/>
            <person name="Molinier V."/>
            <person name="Miyauchi S."/>
            <person name="Poulain J."/>
            <person name="Riccioni C."/>
            <person name="Rubini A."/>
            <person name="Sitrit Y."/>
            <person name="Splivallo R."/>
            <person name="Traeger S."/>
            <person name="Wang M."/>
            <person name="Zifcakova L."/>
            <person name="Wipf D."/>
            <person name="Zambonelli A."/>
            <person name="Paolocci F."/>
            <person name="Nowrousian M."/>
            <person name="Ottonello S."/>
            <person name="Baldrian P."/>
            <person name="Spatafora J.W."/>
            <person name="Henrissat B."/>
            <person name="Nagy L.G."/>
            <person name="Aury J.M."/>
            <person name="Wincker P."/>
            <person name="Grigoriev I.V."/>
            <person name="Bonfante P."/>
            <person name="Martin F.M."/>
        </authorList>
    </citation>
    <scope>NUCLEOTIDE SEQUENCE [LARGE SCALE GENOMIC DNA]</scope>
    <source>
        <strain evidence="2 3">ATCC MYA-4762</strain>
    </source>
</reference>
<protein>
    <submittedName>
        <fullName evidence="2">Uncharacterized protein</fullName>
    </submittedName>
</protein>
<accession>A0A3N4LU22</accession>
<organism evidence="2 3">
    <name type="scientific">Terfezia boudieri ATCC MYA-4762</name>
    <dbReference type="NCBI Taxonomy" id="1051890"/>
    <lineage>
        <taxon>Eukaryota</taxon>
        <taxon>Fungi</taxon>
        <taxon>Dikarya</taxon>
        <taxon>Ascomycota</taxon>
        <taxon>Pezizomycotina</taxon>
        <taxon>Pezizomycetes</taxon>
        <taxon>Pezizales</taxon>
        <taxon>Pezizaceae</taxon>
        <taxon>Terfezia</taxon>
    </lineage>
</organism>
<name>A0A3N4LU22_9PEZI</name>
<evidence type="ECO:0000313" key="3">
    <source>
        <dbReference type="Proteomes" id="UP000267821"/>
    </source>
</evidence>
<sequence length="457" mass="50293">MLHLNQRPQVTTCSHILLHYTPPQPTPASHNLQSHSPPLCSTSTNGRSKSQLAVTFSPVMLHLNQRPYHNLQSHSPPLCSTSTSTNARKSQLAVTFSSVRLHLNQRPQVTTCSHILLHYAPPQPTAASHNLQSHSPPLCSTSTNGRKSQLAVTFSSIMLHLNQRPQVTTCSHILLRYAPPQPTAASHNLQSHSPPLFSTSTNGRSKSQLAVTFSFVILHSLLTSTNGRKSQLAVTFSSVMLHLNQRPQVTTCSHILLHYSPPQPMAVSHNLQSRSPSVCSTSTNGRKSQLAVTFSSIILHSILTNISPFPPEYLQALTGILHLNNRLRRHNLQSHSPSLCSTSTNGRKSQLAVTFSSVMLHLNQRPQVTTCSHILLRYAPPQPTAASHNLQSHSPPLCSTSTNGRKSQLAVTFSFVMLHLNQRKSQLAVTFSLVMLHLNQHNLQSHSPPLFSTQYSP</sequence>